<evidence type="ECO:0000313" key="5">
    <source>
        <dbReference type="Proteomes" id="UP000029093"/>
    </source>
</evidence>
<keyword evidence="2" id="KW-0732">Signal</keyword>
<dbReference type="Pfam" id="PF05257">
    <property type="entry name" value="CHAP"/>
    <property type="match status" value="1"/>
</dbReference>
<dbReference type="SUPFAM" id="SSF53955">
    <property type="entry name" value="Lysozyme-like"/>
    <property type="match status" value="1"/>
</dbReference>
<dbReference type="SUPFAM" id="SSF54001">
    <property type="entry name" value="Cysteine proteinases"/>
    <property type="match status" value="1"/>
</dbReference>
<dbReference type="EMBL" id="JGYQ01000018">
    <property type="protein sequence ID" value="KFI45209.1"/>
    <property type="molecule type" value="Genomic_DNA"/>
</dbReference>
<dbReference type="InterPro" id="IPR038765">
    <property type="entry name" value="Papain-like_cys_pep_sf"/>
</dbReference>
<evidence type="ECO:0000259" key="3">
    <source>
        <dbReference type="PROSITE" id="PS50911"/>
    </source>
</evidence>
<evidence type="ECO:0000256" key="2">
    <source>
        <dbReference type="SAM" id="SignalP"/>
    </source>
</evidence>
<dbReference type="GeneID" id="303204774"/>
<dbReference type="OrthoDB" id="9766277at2"/>
<dbReference type="InterPro" id="IPR023346">
    <property type="entry name" value="Lysozyme-like_dom_sf"/>
</dbReference>
<name>A0A086ZFA9_9BIFI</name>
<evidence type="ECO:0000256" key="1">
    <source>
        <dbReference type="SAM" id="MobiDB-lite"/>
    </source>
</evidence>
<proteinExistence type="predicted"/>
<feature type="signal peptide" evidence="2">
    <location>
        <begin position="1"/>
        <end position="30"/>
    </location>
</feature>
<dbReference type="RefSeq" id="WP_051616844.1">
    <property type="nucleotide sequence ID" value="NZ_JGYQ01000018.1"/>
</dbReference>
<feature type="domain" description="Peptidase C51" evidence="3">
    <location>
        <begin position="74"/>
        <end position="200"/>
    </location>
</feature>
<dbReference type="Gene3D" id="3.90.1720.10">
    <property type="entry name" value="endopeptidase domain like (from Nostoc punctiforme)"/>
    <property type="match status" value="1"/>
</dbReference>
<dbReference type="AlphaFoldDB" id="A0A086ZFA9"/>
<dbReference type="PROSITE" id="PS51257">
    <property type="entry name" value="PROKAR_LIPOPROTEIN"/>
    <property type="match status" value="1"/>
</dbReference>
<sequence length="358" mass="38095">MTGRRCHGFRLPYRTALAALVLTGVLATGACSPNGVLTFLAGCKNTAAATGNTTAESAAGTSTASGEWTGLVGQGMGQIKALWPGHVAWCGTYRPGFQCTWWACMRQRALGHNVGQYWGNGAQWGESARRAGWTEGAAVGGIMVFAPGSAGSSRVYGHVAVIEQIDGDTVHISEGGTGWGRVHTRTFSVSNPPLGATYWHPSNTNGPGASAPASDTDTALDASDESSNATTAAWSCETGMDTISASYTGDGMRATPDEAKAIARGMLASGWKQWDTAEQWEALEWLWEHESGWRWDADNPTSDAYGIPQALPGRKMASAGEDWEHNAATQIRWGLGYIQSRYGSPTAAKAFWLSHHWY</sequence>
<accession>A0A086ZFA9</accession>
<organism evidence="4 5">
    <name type="scientific">Bifidobacterium boum</name>
    <dbReference type="NCBI Taxonomy" id="78343"/>
    <lineage>
        <taxon>Bacteria</taxon>
        <taxon>Bacillati</taxon>
        <taxon>Actinomycetota</taxon>
        <taxon>Actinomycetes</taxon>
        <taxon>Bifidobacteriales</taxon>
        <taxon>Bifidobacteriaceae</taxon>
        <taxon>Bifidobacterium</taxon>
    </lineage>
</organism>
<reference evidence="4 5" key="1">
    <citation type="submission" date="2014-03" db="EMBL/GenBank/DDBJ databases">
        <title>Genomics of Bifidobacteria.</title>
        <authorList>
            <person name="Ventura M."/>
            <person name="Milani C."/>
            <person name="Lugli G.A."/>
        </authorList>
    </citation>
    <scope>NUCLEOTIDE SEQUENCE [LARGE SCALE GENOMIC DNA]</scope>
    <source>
        <strain evidence="4 5">LMG 10736</strain>
    </source>
</reference>
<feature type="chain" id="PRO_5039097534" description="Peptidase C51 domain-containing protein" evidence="2">
    <location>
        <begin position="31"/>
        <end position="358"/>
    </location>
</feature>
<keyword evidence="5" id="KW-1185">Reference proteome</keyword>
<dbReference type="PROSITE" id="PS50911">
    <property type="entry name" value="CHAP"/>
    <property type="match status" value="1"/>
</dbReference>
<evidence type="ECO:0000313" key="4">
    <source>
        <dbReference type="EMBL" id="KFI45209.1"/>
    </source>
</evidence>
<feature type="region of interest" description="Disordered" evidence="1">
    <location>
        <begin position="200"/>
        <end position="231"/>
    </location>
</feature>
<comment type="caution">
    <text evidence="4">The sequence shown here is derived from an EMBL/GenBank/DDBJ whole genome shotgun (WGS) entry which is preliminary data.</text>
</comment>
<gene>
    <name evidence="4" type="ORF">BBOU_1675</name>
</gene>
<dbReference type="InterPro" id="IPR007921">
    <property type="entry name" value="CHAP_dom"/>
</dbReference>
<feature type="compositionally biased region" description="Low complexity" evidence="1">
    <location>
        <begin position="209"/>
        <end position="227"/>
    </location>
</feature>
<dbReference type="Proteomes" id="UP000029093">
    <property type="component" value="Unassembled WGS sequence"/>
</dbReference>
<protein>
    <recommendedName>
        <fullName evidence="3">Peptidase C51 domain-containing protein</fullName>
    </recommendedName>
</protein>